<accession>A0A1W0VY39</accession>
<dbReference type="Proteomes" id="UP000000768">
    <property type="component" value="Chromosome 3"/>
</dbReference>
<protein>
    <submittedName>
        <fullName evidence="1">Uncharacterized protein</fullName>
    </submittedName>
</protein>
<gene>
    <name evidence="1" type="ORF">SORBI_3003G198550</name>
</gene>
<keyword evidence="2" id="KW-1185">Reference proteome</keyword>
<evidence type="ECO:0000313" key="2">
    <source>
        <dbReference type="Proteomes" id="UP000000768"/>
    </source>
</evidence>
<sequence>MLRPLCLNRSFWLWVMAPNISLEESCMTEQDKELRKGNNCNQGRSS</sequence>
<dbReference type="Gramene" id="OQU87058">
    <property type="protein sequence ID" value="OQU87058"/>
    <property type="gene ID" value="SORBI_3003G198550"/>
</dbReference>
<reference evidence="2" key="2">
    <citation type="journal article" date="2018" name="Plant J.">
        <title>The Sorghum bicolor reference genome: improved assembly, gene annotations, a transcriptome atlas, and signatures of genome organization.</title>
        <authorList>
            <person name="McCormick R.F."/>
            <person name="Truong S.K."/>
            <person name="Sreedasyam A."/>
            <person name="Jenkins J."/>
            <person name="Shu S."/>
            <person name="Sims D."/>
            <person name="Kennedy M."/>
            <person name="Amirebrahimi M."/>
            <person name="Weers B.D."/>
            <person name="McKinley B."/>
            <person name="Mattison A."/>
            <person name="Morishige D.T."/>
            <person name="Grimwood J."/>
            <person name="Schmutz J."/>
            <person name="Mullet J.E."/>
        </authorList>
    </citation>
    <scope>NUCLEOTIDE SEQUENCE [LARGE SCALE GENOMIC DNA]</scope>
    <source>
        <strain evidence="2">cv. BTx623</strain>
    </source>
</reference>
<dbReference type="AlphaFoldDB" id="A0A1W0VY39"/>
<organism evidence="1 2">
    <name type="scientific">Sorghum bicolor</name>
    <name type="common">Sorghum</name>
    <name type="synonym">Sorghum vulgare</name>
    <dbReference type="NCBI Taxonomy" id="4558"/>
    <lineage>
        <taxon>Eukaryota</taxon>
        <taxon>Viridiplantae</taxon>
        <taxon>Streptophyta</taxon>
        <taxon>Embryophyta</taxon>
        <taxon>Tracheophyta</taxon>
        <taxon>Spermatophyta</taxon>
        <taxon>Magnoliopsida</taxon>
        <taxon>Liliopsida</taxon>
        <taxon>Poales</taxon>
        <taxon>Poaceae</taxon>
        <taxon>PACMAD clade</taxon>
        <taxon>Panicoideae</taxon>
        <taxon>Andropogonodae</taxon>
        <taxon>Andropogoneae</taxon>
        <taxon>Sorghinae</taxon>
        <taxon>Sorghum</taxon>
    </lineage>
</organism>
<name>A0A1W0VY39_SORBI</name>
<dbReference type="EMBL" id="CM000762">
    <property type="protein sequence ID" value="OQU87058.1"/>
    <property type="molecule type" value="Genomic_DNA"/>
</dbReference>
<evidence type="ECO:0000313" key="1">
    <source>
        <dbReference type="EMBL" id="OQU87058.1"/>
    </source>
</evidence>
<reference evidence="1 2" key="1">
    <citation type="journal article" date="2009" name="Nature">
        <title>The Sorghum bicolor genome and the diversification of grasses.</title>
        <authorList>
            <person name="Paterson A.H."/>
            <person name="Bowers J.E."/>
            <person name="Bruggmann R."/>
            <person name="Dubchak I."/>
            <person name="Grimwood J."/>
            <person name="Gundlach H."/>
            <person name="Haberer G."/>
            <person name="Hellsten U."/>
            <person name="Mitros T."/>
            <person name="Poliakov A."/>
            <person name="Schmutz J."/>
            <person name="Spannagl M."/>
            <person name="Tang H."/>
            <person name="Wang X."/>
            <person name="Wicker T."/>
            <person name="Bharti A.K."/>
            <person name="Chapman J."/>
            <person name="Feltus F.A."/>
            <person name="Gowik U."/>
            <person name="Grigoriev I.V."/>
            <person name="Lyons E."/>
            <person name="Maher C.A."/>
            <person name="Martis M."/>
            <person name="Narechania A."/>
            <person name="Otillar R.P."/>
            <person name="Penning B.W."/>
            <person name="Salamov A.A."/>
            <person name="Wang Y."/>
            <person name="Zhang L."/>
            <person name="Carpita N.C."/>
            <person name="Freeling M."/>
            <person name="Gingle A.R."/>
            <person name="Hash C.T."/>
            <person name="Keller B."/>
            <person name="Klein P."/>
            <person name="Kresovich S."/>
            <person name="McCann M.C."/>
            <person name="Ming R."/>
            <person name="Peterson D.G."/>
            <person name="Mehboob-ur-Rahman"/>
            <person name="Ware D."/>
            <person name="Westhoff P."/>
            <person name="Mayer K.F."/>
            <person name="Messing J."/>
            <person name="Rokhsar D.S."/>
        </authorList>
    </citation>
    <scope>NUCLEOTIDE SEQUENCE [LARGE SCALE GENOMIC DNA]</scope>
    <source>
        <strain evidence="2">cv. BTx623</strain>
    </source>
</reference>
<proteinExistence type="predicted"/>
<dbReference type="InParanoid" id="A0A1W0VY39"/>